<dbReference type="Proteomes" id="UP000246464">
    <property type="component" value="Chromosome 12"/>
</dbReference>
<dbReference type="EMBL" id="CP026254">
    <property type="protein sequence ID" value="AWP11545.1"/>
    <property type="molecule type" value="Genomic_DNA"/>
</dbReference>
<reference evidence="1 2" key="1">
    <citation type="submission" date="2017-12" db="EMBL/GenBank/DDBJ databases">
        <title>Integrating genomic resources of turbot (Scophthalmus maximus) in depth evaluation of genetic and physical mapping variation across individuals.</title>
        <authorList>
            <person name="Martinez P."/>
        </authorList>
    </citation>
    <scope>NUCLEOTIDE SEQUENCE [LARGE SCALE GENOMIC DNA]</scope>
</reference>
<evidence type="ECO:0000313" key="2">
    <source>
        <dbReference type="Proteomes" id="UP000246464"/>
    </source>
</evidence>
<accession>A0A2U9C4N2</accession>
<gene>
    <name evidence="1" type="ORF">SMAX5B_000941</name>
</gene>
<sequence length="136" mass="15398">MDELRLRFIQQQEIGDGYAHIFAEAALCHKILDRAVALERQAVFSHDGIQDSVSASLMLGAQMQSSGTYTLVGWIQLGPRCVLCSPSQSELPWFKFLIHDLRAFQYQSVPELHCDSLQLLLSPPSETLLPWHKVYL</sequence>
<keyword evidence="2" id="KW-1185">Reference proteome</keyword>
<dbReference type="AlphaFoldDB" id="A0A2U9C4N2"/>
<proteinExistence type="predicted"/>
<evidence type="ECO:0000313" key="1">
    <source>
        <dbReference type="EMBL" id="AWP11545.1"/>
    </source>
</evidence>
<name>A0A2U9C4N2_SCOMX</name>
<protein>
    <submittedName>
        <fullName evidence="1">Uncharacterized protein</fullName>
    </submittedName>
</protein>
<organism evidence="1 2">
    <name type="scientific">Scophthalmus maximus</name>
    <name type="common">Turbot</name>
    <name type="synonym">Psetta maxima</name>
    <dbReference type="NCBI Taxonomy" id="52904"/>
    <lineage>
        <taxon>Eukaryota</taxon>
        <taxon>Metazoa</taxon>
        <taxon>Chordata</taxon>
        <taxon>Craniata</taxon>
        <taxon>Vertebrata</taxon>
        <taxon>Euteleostomi</taxon>
        <taxon>Actinopterygii</taxon>
        <taxon>Neopterygii</taxon>
        <taxon>Teleostei</taxon>
        <taxon>Neoteleostei</taxon>
        <taxon>Acanthomorphata</taxon>
        <taxon>Carangaria</taxon>
        <taxon>Pleuronectiformes</taxon>
        <taxon>Pleuronectoidei</taxon>
        <taxon>Scophthalmidae</taxon>
        <taxon>Scophthalmus</taxon>
    </lineage>
</organism>